<organism evidence="2 3">
    <name type="scientific">Alterirhizorhabdus solaris</name>
    <dbReference type="NCBI Taxonomy" id="2529389"/>
    <lineage>
        <taxon>Bacteria</taxon>
        <taxon>Pseudomonadati</taxon>
        <taxon>Pseudomonadota</taxon>
        <taxon>Alphaproteobacteria</taxon>
        <taxon>Sphingomonadales</taxon>
        <taxon>Rhizorhabdaceae</taxon>
        <taxon>Alterirhizorhabdus</taxon>
    </lineage>
</organism>
<evidence type="ECO:0000313" key="3">
    <source>
        <dbReference type="Proteomes" id="UP000318681"/>
    </source>
</evidence>
<dbReference type="AlphaFoldDB" id="A0A558QUZ6"/>
<keyword evidence="2" id="KW-0966">Cell projection</keyword>
<evidence type="ECO:0000259" key="1">
    <source>
        <dbReference type="Pfam" id="PF10135"/>
    </source>
</evidence>
<name>A0A558QUZ6_9SPHN</name>
<protein>
    <submittedName>
        <fullName evidence="2">Flagellar biosynthesis protein FlgI</fullName>
    </submittedName>
</protein>
<feature type="domain" description="Flagellar protein FlgJ N-terminal" evidence="1">
    <location>
        <begin position="19"/>
        <end position="65"/>
    </location>
</feature>
<dbReference type="OrthoDB" id="8481704at2"/>
<comment type="caution">
    <text evidence="2">The sequence shown here is derived from an EMBL/GenBank/DDBJ whole genome shotgun (WGS) entry which is preliminary data.</text>
</comment>
<gene>
    <name evidence="2" type="ORF">FOY91_17970</name>
</gene>
<accession>A0A558QUZ6</accession>
<dbReference type="InterPro" id="IPR019301">
    <property type="entry name" value="Flagellar_prot_FlgJ_N"/>
</dbReference>
<sequence>MQTVAKQFEAVFARQMIGSMRQADLAEGVFDSSATGQFRDMADSRTADSMADAGGLGIAQMLMRQYDAGHAAQAKIAPPAKAVTGPAVDSSE</sequence>
<keyword evidence="2" id="KW-0282">Flagellum</keyword>
<keyword evidence="2" id="KW-0969">Cilium</keyword>
<dbReference type="EMBL" id="VNIM01000103">
    <property type="protein sequence ID" value="TVV70938.1"/>
    <property type="molecule type" value="Genomic_DNA"/>
</dbReference>
<dbReference type="Pfam" id="PF10135">
    <property type="entry name" value="Rod-binding"/>
    <property type="match status" value="1"/>
</dbReference>
<reference evidence="2 3" key="1">
    <citation type="submission" date="2019-07" db="EMBL/GenBank/DDBJ databases">
        <title>Sphingomonas solaris sp. nov., isolated from a solar panel from Boston, Massachusetts.</title>
        <authorList>
            <person name="Tanner K."/>
            <person name="Pascual J."/>
            <person name="Mancuso C."/>
            <person name="Pereto J."/>
            <person name="Khalil A."/>
            <person name="Vilanova C."/>
        </authorList>
    </citation>
    <scope>NUCLEOTIDE SEQUENCE [LARGE SCALE GENOMIC DNA]</scope>
    <source>
        <strain evidence="2 3">R4DWN</strain>
    </source>
</reference>
<keyword evidence="3" id="KW-1185">Reference proteome</keyword>
<dbReference type="Proteomes" id="UP000318681">
    <property type="component" value="Unassembled WGS sequence"/>
</dbReference>
<proteinExistence type="predicted"/>
<evidence type="ECO:0000313" key="2">
    <source>
        <dbReference type="EMBL" id="TVV70938.1"/>
    </source>
</evidence>